<comment type="caution">
    <text evidence="1">The sequence shown here is derived from an EMBL/GenBank/DDBJ whole genome shotgun (WGS) entry which is preliminary data.</text>
</comment>
<reference evidence="1 2" key="2">
    <citation type="journal article" date="2022" name="Mol. Ecol. Resour.">
        <title>The genomes of chicory, endive, great burdock and yacon provide insights into Asteraceae paleo-polyploidization history and plant inulin production.</title>
        <authorList>
            <person name="Fan W."/>
            <person name="Wang S."/>
            <person name="Wang H."/>
            <person name="Wang A."/>
            <person name="Jiang F."/>
            <person name="Liu H."/>
            <person name="Zhao H."/>
            <person name="Xu D."/>
            <person name="Zhang Y."/>
        </authorList>
    </citation>
    <scope>NUCLEOTIDE SEQUENCE [LARGE SCALE GENOMIC DNA]</scope>
    <source>
        <strain evidence="2">cv. Yunnan</strain>
        <tissue evidence="1">Leaves</tissue>
    </source>
</reference>
<accession>A0ACB9HT29</accession>
<evidence type="ECO:0000313" key="1">
    <source>
        <dbReference type="EMBL" id="KAI3797967.1"/>
    </source>
</evidence>
<organism evidence="1 2">
    <name type="scientific">Smallanthus sonchifolius</name>
    <dbReference type="NCBI Taxonomy" id="185202"/>
    <lineage>
        <taxon>Eukaryota</taxon>
        <taxon>Viridiplantae</taxon>
        <taxon>Streptophyta</taxon>
        <taxon>Embryophyta</taxon>
        <taxon>Tracheophyta</taxon>
        <taxon>Spermatophyta</taxon>
        <taxon>Magnoliopsida</taxon>
        <taxon>eudicotyledons</taxon>
        <taxon>Gunneridae</taxon>
        <taxon>Pentapetalae</taxon>
        <taxon>asterids</taxon>
        <taxon>campanulids</taxon>
        <taxon>Asterales</taxon>
        <taxon>Asteraceae</taxon>
        <taxon>Asteroideae</taxon>
        <taxon>Heliantheae alliance</taxon>
        <taxon>Millerieae</taxon>
        <taxon>Smallanthus</taxon>
    </lineage>
</organism>
<proteinExistence type="predicted"/>
<evidence type="ECO:0000313" key="2">
    <source>
        <dbReference type="Proteomes" id="UP001056120"/>
    </source>
</evidence>
<name>A0ACB9HT29_9ASTR</name>
<sequence length="253" mass="28197">MFVNSRRNARGNFTSYKVYVTFDFDEEIVGIRGSIDTRDGRKIISSLYFETNKNIHGPFGKTSSSVFSLPLEKGSLVGFYGFASYYIDGIGVYVKAHHQEIIRVGTWGRTDQGGPQNIWSFQLESNHHLKKITIDHGDLIYSLIFTTQYRWLTNSSKKIGGWNGGDKVSEVTFDMDEEISAISGTVALSRGAYAGYTIISSISFVTNKKTHGPFGDVRGTPFILPWDDGSFAGFYGLCGYYIDSIGVYLKATK</sequence>
<gene>
    <name evidence="1" type="ORF">L1987_33232</name>
</gene>
<reference evidence="2" key="1">
    <citation type="journal article" date="2022" name="Mol. Ecol. Resour.">
        <title>The genomes of chicory, endive, great burdock and yacon provide insights into Asteraceae palaeo-polyploidization history and plant inulin production.</title>
        <authorList>
            <person name="Fan W."/>
            <person name="Wang S."/>
            <person name="Wang H."/>
            <person name="Wang A."/>
            <person name="Jiang F."/>
            <person name="Liu H."/>
            <person name="Zhao H."/>
            <person name="Xu D."/>
            <person name="Zhang Y."/>
        </authorList>
    </citation>
    <scope>NUCLEOTIDE SEQUENCE [LARGE SCALE GENOMIC DNA]</scope>
    <source>
        <strain evidence="2">cv. Yunnan</strain>
    </source>
</reference>
<dbReference type="Proteomes" id="UP001056120">
    <property type="component" value="Linkage Group LG11"/>
</dbReference>
<dbReference type="EMBL" id="CM042028">
    <property type="protein sequence ID" value="KAI3797967.1"/>
    <property type="molecule type" value="Genomic_DNA"/>
</dbReference>
<protein>
    <submittedName>
        <fullName evidence="1">Uncharacterized protein</fullName>
    </submittedName>
</protein>
<keyword evidence="2" id="KW-1185">Reference proteome</keyword>